<feature type="non-terminal residue" evidence="1">
    <location>
        <position position="156"/>
    </location>
</feature>
<evidence type="ECO:0000313" key="2">
    <source>
        <dbReference type="Proteomes" id="UP001060170"/>
    </source>
</evidence>
<reference evidence="1 2" key="3">
    <citation type="journal article" date="2022" name="Microbiol. Spectr.">
        <title>Folding features and dynamics of 3D genome architecture in plant fungal pathogens.</title>
        <authorList>
            <person name="Xia C."/>
        </authorList>
    </citation>
    <scope>NUCLEOTIDE SEQUENCE [LARGE SCALE GENOMIC DNA]</scope>
    <source>
        <strain evidence="1 2">93-210</strain>
    </source>
</reference>
<reference evidence="2" key="2">
    <citation type="journal article" date="2018" name="Mol. Plant Microbe Interact.">
        <title>Genome sequence resources for the wheat stripe rust pathogen (Puccinia striiformis f. sp. tritici) and the barley stripe rust pathogen (Puccinia striiformis f. sp. hordei).</title>
        <authorList>
            <person name="Xia C."/>
            <person name="Wang M."/>
            <person name="Yin C."/>
            <person name="Cornejo O.E."/>
            <person name="Hulbert S.H."/>
            <person name="Chen X."/>
        </authorList>
    </citation>
    <scope>NUCLEOTIDE SEQUENCE [LARGE SCALE GENOMIC DNA]</scope>
    <source>
        <strain evidence="2">93-210</strain>
    </source>
</reference>
<dbReference type="Proteomes" id="UP001060170">
    <property type="component" value="Chromosome 10"/>
</dbReference>
<protein>
    <submittedName>
        <fullName evidence="1">Uncharacterized protein</fullName>
    </submittedName>
</protein>
<sequence>MIYLELKALKYFIRSNVEQNVELKVNVNLDSPTSLLSQSLVGISMMVDEHFGISIVKFMALGLIPSVNRLGGPLLDIVVKLPITEDSPNKNNTEQQASTRDTGHHANGIVKYSAQLEHVFFTLNDNQKIQIQDNACRYLVLKFSTQQFADSDPFFQ</sequence>
<keyword evidence="2" id="KW-1185">Reference proteome</keyword>
<evidence type="ECO:0000313" key="1">
    <source>
        <dbReference type="EMBL" id="KAI7945095.1"/>
    </source>
</evidence>
<organism evidence="1 2">
    <name type="scientific">Puccinia striiformis f. sp. tritici</name>
    <dbReference type="NCBI Taxonomy" id="168172"/>
    <lineage>
        <taxon>Eukaryota</taxon>
        <taxon>Fungi</taxon>
        <taxon>Dikarya</taxon>
        <taxon>Basidiomycota</taxon>
        <taxon>Pucciniomycotina</taxon>
        <taxon>Pucciniomycetes</taxon>
        <taxon>Pucciniales</taxon>
        <taxon>Pucciniaceae</taxon>
        <taxon>Puccinia</taxon>
    </lineage>
</organism>
<dbReference type="EMBL" id="CM045874">
    <property type="protein sequence ID" value="KAI7945095.1"/>
    <property type="molecule type" value="Genomic_DNA"/>
</dbReference>
<gene>
    <name evidence="1" type="ORF">MJO28_010790</name>
</gene>
<proteinExistence type="predicted"/>
<accession>A0ACC0E5Z7</accession>
<comment type="caution">
    <text evidence="1">The sequence shown here is derived from an EMBL/GenBank/DDBJ whole genome shotgun (WGS) entry which is preliminary data.</text>
</comment>
<name>A0ACC0E5Z7_9BASI</name>
<reference evidence="2" key="1">
    <citation type="journal article" date="2018" name="BMC Genomics">
        <title>Genomic insights into host adaptation between the wheat stripe rust pathogen (Puccinia striiformis f. sp. tritici) and the barley stripe rust pathogen (Puccinia striiformis f. sp. hordei).</title>
        <authorList>
            <person name="Xia C."/>
            <person name="Wang M."/>
            <person name="Yin C."/>
            <person name="Cornejo O.E."/>
            <person name="Hulbert S.H."/>
            <person name="Chen X."/>
        </authorList>
    </citation>
    <scope>NUCLEOTIDE SEQUENCE [LARGE SCALE GENOMIC DNA]</scope>
    <source>
        <strain evidence="2">93-210</strain>
    </source>
</reference>